<dbReference type="GO" id="GO:0061343">
    <property type="term" value="P:cell adhesion involved in heart morphogenesis"/>
    <property type="evidence" value="ECO:0007669"/>
    <property type="project" value="TreeGrafter"/>
</dbReference>
<dbReference type="InterPro" id="IPR005135">
    <property type="entry name" value="Endo/exonuclease/phosphatase"/>
</dbReference>
<gene>
    <name evidence="2" type="ORF">SMRZ_LOCUS16682</name>
</gene>
<dbReference type="GO" id="GO:0003824">
    <property type="term" value="F:catalytic activity"/>
    <property type="evidence" value="ECO:0007669"/>
    <property type="project" value="InterPro"/>
</dbReference>
<dbReference type="GO" id="GO:0007508">
    <property type="term" value="P:larval heart development"/>
    <property type="evidence" value="ECO:0007669"/>
    <property type="project" value="TreeGrafter"/>
</dbReference>
<sequence>MRWRKGPENCTFSGCKFSTDNDAEATLGEARSHLNRLWICCTNAGSLLNKRSELGVQIDSTKPVTEPWLTQAIDSMELDLEGCTLVKDDRTQRRKGEGVALFIRNAIPFTIIDSVSHESGTLSSLNTWSQNGRCLILGDFNAPMVDWENLQTKSSENAFEKELVDGVITYTLVQHVKEATRYDPDTESSILDLILTHCEDDVAKLHYMPALSKSDHAVLTFDFHITVNHEHASANIPGIKHSASLLDWTIDPESSVETAWDAFRNSYLKVTTPHIPWTIPREPRNSPLWFSREVRILLRKRRKMWGIFRLLGTDETKSRYQKARTTCASTLRKSRKLYEEKLIKESIERPKRSYSYINQRTLSRGSILALWGDSTAASLVKDDFGKAQVFSNYFSNVYTIEAPFPSAHTDPAKHTLDSVTIKELDVFSLLNKRDIGKSTGAR</sequence>
<evidence type="ECO:0000313" key="2">
    <source>
        <dbReference type="EMBL" id="VDP21696.1"/>
    </source>
</evidence>
<organism evidence="2 3">
    <name type="scientific">Schistosoma margrebowiei</name>
    <dbReference type="NCBI Taxonomy" id="48269"/>
    <lineage>
        <taxon>Eukaryota</taxon>
        <taxon>Metazoa</taxon>
        <taxon>Spiralia</taxon>
        <taxon>Lophotrochozoa</taxon>
        <taxon>Platyhelminthes</taxon>
        <taxon>Trematoda</taxon>
        <taxon>Digenea</taxon>
        <taxon>Strigeidida</taxon>
        <taxon>Schistosomatoidea</taxon>
        <taxon>Schistosomatidae</taxon>
        <taxon>Schistosoma</taxon>
    </lineage>
</organism>
<evidence type="ECO:0000259" key="1">
    <source>
        <dbReference type="Pfam" id="PF14529"/>
    </source>
</evidence>
<dbReference type="PANTHER" id="PTHR33395">
    <property type="entry name" value="TRANSCRIPTASE, PUTATIVE-RELATED-RELATED"/>
    <property type="match status" value="1"/>
</dbReference>
<proteinExistence type="predicted"/>
<reference evidence="2 3" key="1">
    <citation type="submission" date="2018-11" db="EMBL/GenBank/DDBJ databases">
        <authorList>
            <consortium name="Pathogen Informatics"/>
        </authorList>
    </citation>
    <scope>NUCLEOTIDE SEQUENCE [LARGE SCALE GENOMIC DNA]</scope>
    <source>
        <strain evidence="2 3">Zambia</strain>
    </source>
</reference>
<keyword evidence="3" id="KW-1185">Reference proteome</keyword>
<feature type="domain" description="Endonuclease/exonuclease/phosphatase" evidence="1">
    <location>
        <begin position="124"/>
        <end position="218"/>
    </location>
</feature>
<dbReference type="GO" id="GO:0031012">
    <property type="term" value="C:extracellular matrix"/>
    <property type="evidence" value="ECO:0007669"/>
    <property type="project" value="TreeGrafter"/>
</dbReference>
<dbReference type="AlphaFoldDB" id="A0A183MKV7"/>
<dbReference type="Proteomes" id="UP000277204">
    <property type="component" value="Unassembled WGS sequence"/>
</dbReference>
<dbReference type="SUPFAM" id="SSF56219">
    <property type="entry name" value="DNase I-like"/>
    <property type="match status" value="1"/>
</dbReference>
<accession>A0A183MKV7</accession>
<dbReference type="PANTHER" id="PTHR33395:SF22">
    <property type="entry name" value="REVERSE TRANSCRIPTASE DOMAIN-CONTAINING PROTEIN"/>
    <property type="match status" value="1"/>
</dbReference>
<dbReference type="EMBL" id="UZAI01017197">
    <property type="protein sequence ID" value="VDP21696.1"/>
    <property type="molecule type" value="Genomic_DNA"/>
</dbReference>
<evidence type="ECO:0000313" key="3">
    <source>
        <dbReference type="Proteomes" id="UP000277204"/>
    </source>
</evidence>
<dbReference type="Gene3D" id="3.60.10.10">
    <property type="entry name" value="Endonuclease/exonuclease/phosphatase"/>
    <property type="match status" value="1"/>
</dbReference>
<name>A0A183MKV7_9TREM</name>
<dbReference type="Pfam" id="PF14529">
    <property type="entry name" value="Exo_endo_phos_2"/>
    <property type="match status" value="1"/>
</dbReference>
<protein>
    <recommendedName>
        <fullName evidence="1">Endonuclease/exonuclease/phosphatase domain-containing protein</fullName>
    </recommendedName>
</protein>
<dbReference type="InterPro" id="IPR036691">
    <property type="entry name" value="Endo/exonu/phosph_ase_sf"/>
</dbReference>
<dbReference type="STRING" id="48269.A0A183MKV7"/>